<organism evidence="1 2">
    <name type="scientific">Austropuccinia psidii MF-1</name>
    <dbReference type="NCBI Taxonomy" id="1389203"/>
    <lineage>
        <taxon>Eukaryota</taxon>
        <taxon>Fungi</taxon>
        <taxon>Dikarya</taxon>
        <taxon>Basidiomycota</taxon>
        <taxon>Pucciniomycotina</taxon>
        <taxon>Pucciniomycetes</taxon>
        <taxon>Pucciniales</taxon>
        <taxon>Sphaerophragmiaceae</taxon>
        <taxon>Austropuccinia</taxon>
    </lineage>
</organism>
<gene>
    <name evidence="1" type="ORF">O181_010775</name>
</gene>
<comment type="caution">
    <text evidence="1">The sequence shown here is derived from an EMBL/GenBank/DDBJ whole genome shotgun (WGS) entry which is preliminary data.</text>
</comment>
<keyword evidence="2" id="KW-1185">Reference proteome</keyword>
<sequence length="116" mass="13208">MCEAEATIHLTDIQENELSTILYDHTESFATDKEALDAIIGHEVGIIFNIERPYLLHFNRPSYPASPKSREALELNIQELLNLGIIRNVGDNEEVEITTPVIVSWNNRKSIMFRGL</sequence>
<dbReference type="AlphaFoldDB" id="A0A9Q3BUK4"/>
<name>A0A9Q3BUK4_9BASI</name>
<proteinExistence type="predicted"/>
<evidence type="ECO:0000313" key="1">
    <source>
        <dbReference type="EMBL" id="MBW0471060.1"/>
    </source>
</evidence>
<dbReference type="OrthoDB" id="6060525at2759"/>
<protein>
    <submittedName>
        <fullName evidence="1">Uncharacterized protein</fullName>
    </submittedName>
</protein>
<accession>A0A9Q3BUK4</accession>
<dbReference type="EMBL" id="AVOT02002645">
    <property type="protein sequence ID" value="MBW0471060.1"/>
    <property type="molecule type" value="Genomic_DNA"/>
</dbReference>
<reference evidence="1" key="1">
    <citation type="submission" date="2021-03" db="EMBL/GenBank/DDBJ databases">
        <title>Draft genome sequence of rust myrtle Austropuccinia psidii MF-1, a brazilian biotype.</title>
        <authorList>
            <person name="Quecine M.C."/>
            <person name="Pachon D.M.R."/>
            <person name="Bonatelli M.L."/>
            <person name="Correr F.H."/>
            <person name="Franceschini L.M."/>
            <person name="Leite T.F."/>
            <person name="Margarido G.R.A."/>
            <person name="Almeida C.A."/>
            <person name="Ferrarezi J.A."/>
            <person name="Labate C.A."/>
        </authorList>
    </citation>
    <scope>NUCLEOTIDE SEQUENCE</scope>
    <source>
        <strain evidence="1">MF-1</strain>
    </source>
</reference>
<evidence type="ECO:0000313" key="2">
    <source>
        <dbReference type="Proteomes" id="UP000765509"/>
    </source>
</evidence>
<dbReference type="Proteomes" id="UP000765509">
    <property type="component" value="Unassembled WGS sequence"/>
</dbReference>